<feature type="domain" description="Thioredoxin-like fold" evidence="1">
    <location>
        <begin position="33"/>
        <end position="144"/>
    </location>
</feature>
<dbReference type="OrthoDB" id="5809458at2759"/>
<sequence length="291" mass="32209">MSNPPSSSSSPASESIILYGFYKPPNKPSASGFCQKLETFFRAVGYTSYTHSATWPNKAPKGKLPYISITPSSSSPDDKDLSKSITILPDSTFIIKHLIESGITPNPDSLLTPLQKADSRAYQAQLEEFTYHALVCSRWRRPQNYEKIVRDLPIPWPFNLVIPGYIRRGILASIVAQGVGRHSDEEQDGIMKELIDALDLKYSTAASLLPPGFTEPVWFHATDKPTLIDITIAGFFMNALGYDTNPEFASMILASPRLREFAKVTTKMWFPEYEGVLKVIAEAELAQGAAA</sequence>
<dbReference type="InterPro" id="IPR050931">
    <property type="entry name" value="Mito_Protein_Transport_Metaxin"/>
</dbReference>
<gene>
    <name evidence="2" type="ORF">SISSUDRAFT_297957</name>
</gene>
<organism evidence="2 3">
    <name type="scientific">Sistotremastrum suecicum HHB10207 ss-3</name>
    <dbReference type="NCBI Taxonomy" id="1314776"/>
    <lineage>
        <taxon>Eukaryota</taxon>
        <taxon>Fungi</taxon>
        <taxon>Dikarya</taxon>
        <taxon>Basidiomycota</taxon>
        <taxon>Agaricomycotina</taxon>
        <taxon>Agaricomycetes</taxon>
        <taxon>Sistotremastrales</taxon>
        <taxon>Sistotremastraceae</taxon>
        <taxon>Sistotremastrum</taxon>
    </lineage>
</organism>
<protein>
    <recommendedName>
        <fullName evidence="1">Thioredoxin-like fold domain-containing protein</fullName>
    </recommendedName>
</protein>
<dbReference type="GO" id="GO:0005737">
    <property type="term" value="C:cytoplasm"/>
    <property type="evidence" value="ECO:0007669"/>
    <property type="project" value="TreeGrafter"/>
</dbReference>
<evidence type="ECO:0000313" key="3">
    <source>
        <dbReference type="Proteomes" id="UP000076798"/>
    </source>
</evidence>
<reference evidence="2 3" key="1">
    <citation type="journal article" date="2016" name="Mol. Biol. Evol.">
        <title>Comparative Genomics of Early-Diverging Mushroom-Forming Fungi Provides Insights into the Origins of Lignocellulose Decay Capabilities.</title>
        <authorList>
            <person name="Nagy L.G."/>
            <person name="Riley R."/>
            <person name="Tritt A."/>
            <person name="Adam C."/>
            <person name="Daum C."/>
            <person name="Floudas D."/>
            <person name="Sun H."/>
            <person name="Yadav J.S."/>
            <person name="Pangilinan J."/>
            <person name="Larsson K.H."/>
            <person name="Matsuura K."/>
            <person name="Barry K."/>
            <person name="Labutti K."/>
            <person name="Kuo R."/>
            <person name="Ohm R.A."/>
            <person name="Bhattacharya S.S."/>
            <person name="Shirouzu T."/>
            <person name="Yoshinaga Y."/>
            <person name="Martin F.M."/>
            <person name="Grigoriev I.V."/>
            <person name="Hibbett D.S."/>
        </authorList>
    </citation>
    <scope>NUCLEOTIDE SEQUENCE [LARGE SCALE GENOMIC DNA]</scope>
    <source>
        <strain evidence="2 3">HHB10207 ss-3</strain>
    </source>
</reference>
<dbReference type="Proteomes" id="UP000076798">
    <property type="component" value="Unassembled WGS sequence"/>
</dbReference>
<dbReference type="EMBL" id="KV428191">
    <property type="protein sequence ID" value="KZT34257.1"/>
    <property type="molecule type" value="Genomic_DNA"/>
</dbReference>
<accession>A0A165ZFG4</accession>
<dbReference type="InterPro" id="IPR012336">
    <property type="entry name" value="Thioredoxin-like_fold"/>
</dbReference>
<dbReference type="Pfam" id="PF17172">
    <property type="entry name" value="GST_N_4"/>
    <property type="match status" value="1"/>
</dbReference>
<dbReference type="AlphaFoldDB" id="A0A165ZFG4"/>
<evidence type="ECO:0000313" key="2">
    <source>
        <dbReference type="EMBL" id="KZT34257.1"/>
    </source>
</evidence>
<name>A0A165ZFG4_9AGAM</name>
<evidence type="ECO:0000259" key="1">
    <source>
        <dbReference type="Pfam" id="PF17172"/>
    </source>
</evidence>
<proteinExistence type="predicted"/>
<dbReference type="PANTHER" id="PTHR12289:SF41">
    <property type="entry name" value="FAILED AXON CONNECTIONS-RELATED"/>
    <property type="match status" value="1"/>
</dbReference>
<keyword evidence="3" id="KW-1185">Reference proteome</keyword>
<dbReference type="PANTHER" id="PTHR12289">
    <property type="entry name" value="METAXIN RELATED"/>
    <property type="match status" value="1"/>
</dbReference>